<evidence type="ECO:0000313" key="4">
    <source>
        <dbReference type="EnsemblPlants" id="AES67261"/>
    </source>
</evidence>
<keyword evidence="1" id="KW-1133">Transmembrane helix</keyword>
<dbReference type="Proteomes" id="UP000002051">
    <property type="component" value="Chromosome 2"/>
</dbReference>
<dbReference type="PaxDb" id="3880-AES67261"/>
<evidence type="ECO:0000313" key="3">
    <source>
        <dbReference type="EMBL" id="RHN75576.1"/>
    </source>
</evidence>
<reference evidence="3" key="4">
    <citation type="journal article" date="2018" name="Nat. Plants">
        <title>Whole-genome landscape of Medicago truncatula symbiotic genes.</title>
        <authorList>
            <person name="Pecrix Y."/>
            <person name="Gamas P."/>
            <person name="Carrere S."/>
        </authorList>
    </citation>
    <scope>NUCLEOTIDE SEQUENCE</scope>
    <source>
        <tissue evidence="3">Leaves</tissue>
    </source>
</reference>
<dbReference type="Gramene" id="rna11805">
    <property type="protein sequence ID" value="RHN75576.1"/>
    <property type="gene ID" value="gene11805"/>
</dbReference>
<reference evidence="2 5" key="2">
    <citation type="journal article" date="2014" name="BMC Genomics">
        <title>An improved genome release (version Mt4.0) for the model legume Medicago truncatula.</title>
        <authorList>
            <person name="Tang H."/>
            <person name="Krishnakumar V."/>
            <person name="Bidwell S."/>
            <person name="Rosen B."/>
            <person name="Chan A."/>
            <person name="Zhou S."/>
            <person name="Gentzbittel L."/>
            <person name="Childs K.L."/>
            <person name="Yandell M."/>
            <person name="Gundlach H."/>
            <person name="Mayer K.F."/>
            <person name="Schwartz D.C."/>
            <person name="Town C.D."/>
        </authorList>
    </citation>
    <scope>GENOME REANNOTATION</scope>
    <source>
        <strain evidence="4 5">cv. Jemalong A17</strain>
    </source>
</reference>
<dbReference type="Proteomes" id="UP000265566">
    <property type="component" value="Chromosome 2"/>
</dbReference>
<reference evidence="2 5" key="1">
    <citation type="journal article" date="2011" name="Nature">
        <title>The Medicago genome provides insight into the evolution of rhizobial symbioses.</title>
        <authorList>
            <person name="Young N.D."/>
            <person name="Debelle F."/>
            <person name="Oldroyd G.E."/>
            <person name="Geurts R."/>
            <person name="Cannon S.B."/>
            <person name="Udvardi M.K."/>
            <person name="Benedito V.A."/>
            <person name="Mayer K.F."/>
            <person name="Gouzy J."/>
            <person name="Schoof H."/>
            <person name="Van de Peer Y."/>
            <person name="Proost S."/>
            <person name="Cook D.R."/>
            <person name="Meyers B.C."/>
            <person name="Spannagl M."/>
            <person name="Cheung F."/>
            <person name="De Mita S."/>
            <person name="Krishnakumar V."/>
            <person name="Gundlach H."/>
            <person name="Zhou S."/>
            <person name="Mudge J."/>
            <person name="Bharti A.K."/>
            <person name="Murray J.D."/>
            <person name="Naoumkina M.A."/>
            <person name="Rosen B."/>
            <person name="Silverstein K.A."/>
            <person name="Tang H."/>
            <person name="Rombauts S."/>
            <person name="Zhao P.X."/>
            <person name="Zhou P."/>
            <person name="Barbe V."/>
            <person name="Bardou P."/>
            <person name="Bechner M."/>
            <person name="Bellec A."/>
            <person name="Berger A."/>
            <person name="Berges H."/>
            <person name="Bidwell S."/>
            <person name="Bisseling T."/>
            <person name="Choisne N."/>
            <person name="Couloux A."/>
            <person name="Denny R."/>
            <person name="Deshpande S."/>
            <person name="Dai X."/>
            <person name="Doyle J.J."/>
            <person name="Dudez A.M."/>
            <person name="Farmer A.D."/>
            <person name="Fouteau S."/>
            <person name="Franken C."/>
            <person name="Gibelin C."/>
            <person name="Gish J."/>
            <person name="Goldstein S."/>
            <person name="Gonzalez A.J."/>
            <person name="Green P.J."/>
            <person name="Hallab A."/>
            <person name="Hartog M."/>
            <person name="Hua A."/>
            <person name="Humphray S.J."/>
            <person name="Jeong D.H."/>
            <person name="Jing Y."/>
            <person name="Jocker A."/>
            <person name="Kenton S.M."/>
            <person name="Kim D.J."/>
            <person name="Klee K."/>
            <person name="Lai H."/>
            <person name="Lang C."/>
            <person name="Lin S."/>
            <person name="Macmil S.L."/>
            <person name="Magdelenat G."/>
            <person name="Matthews L."/>
            <person name="McCorrison J."/>
            <person name="Monaghan E.L."/>
            <person name="Mun J.H."/>
            <person name="Najar F.Z."/>
            <person name="Nicholson C."/>
            <person name="Noirot C."/>
            <person name="O'Bleness M."/>
            <person name="Paule C.R."/>
            <person name="Poulain J."/>
            <person name="Prion F."/>
            <person name="Qin B."/>
            <person name="Qu C."/>
            <person name="Retzel E.F."/>
            <person name="Riddle C."/>
            <person name="Sallet E."/>
            <person name="Samain S."/>
            <person name="Samson N."/>
            <person name="Sanders I."/>
            <person name="Saurat O."/>
            <person name="Scarpelli C."/>
            <person name="Schiex T."/>
            <person name="Segurens B."/>
            <person name="Severin A.J."/>
            <person name="Sherrier D.J."/>
            <person name="Shi R."/>
            <person name="Sims S."/>
            <person name="Singer S.R."/>
            <person name="Sinharoy S."/>
            <person name="Sterck L."/>
            <person name="Viollet A."/>
            <person name="Wang B.B."/>
            <person name="Wang K."/>
            <person name="Wang M."/>
            <person name="Wang X."/>
            <person name="Warfsmann J."/>
            <person name="Weissenbach J."/>
            <person name="White D.D."/>
            <person name="White J.D."/>
            <person name="Wiley G.B."/>
            <person name="Wincker P."/>
            <person name="Xing Y."/>
            <person name="Yang L."/>
            <person name="Yao Z."/>
            <person name="Ying F."/>
            <person name="Zhai J."/>
            <person name="Zhou L."/>
            <person name="Zuber A."/>
            <person name="Denarie J."/>
            <person name="Dixon R.A."/>
            <person name="May G.D."/>
            <person name="Schwartz D.C."/>
            <person name="Rogers J."/>
            <person name="Quetier F."/>
            <person name="Town C.D."/>
            <person name="Roe B.A."/>
        </authorList>
    </citation>
    <scope>NUCLEOTIDE SEQUENCE [LARGE SCALE GENOMIC DNA]</scope>
    <source>
        <strain evidence="2">A17</strain>
        <strain evidence="4 5">cv. Jemalong A17</strain>
    </source>
</reference>
<accession>G7IKJ1</accession>
<dbReference type="HOGENOM" id="CLU_050605_4_1_1"/>
<evidence type="ECO:0000256" key="1">
    <source>
        <dbReference type="SAM" id="Phobius"/>
    </source>
</evidence>
<dbReference type="KEGG" id="mtr:11414727"/>
<reference evidence="4" key="3">
    <citation type="submission" date="2015-04" db="UniProtKB">
        <authorList>
            <consortium name="EnsemblPlants"/>
        </authorList>
    </citation>
    <scope>IDENTIFICATION</scope>
    <source>
        <strain evidence="4">cv. Jemalong A17</strain>
    </source>
</reference>
<dbReference type="EMBL" id="CM001218">
    <property type="protein sequence ID" value="AES67261.1"/>
    <property type="molecule type" value="Genomic_DNA"/>
</dbReference>
<dbReference type="OMA" id="TNCISKV"/>
<proteinExistence type="predicted"/>
<dbReference type="OrthoDB" id="674678at2759"/>
<dbReference type="InterPro" id="IPR055301">
    <property type="entry name" value="Lea14-like_2"/>
</dbReference>
<feature type="transmembrane region" description="Helical" evidence="1">
    <location>
        <begin position="9"/>
        <end position="32"/>
    </location>
</feature>
<sequence>MAKRGLKICLIVSTLFLIIISIVTLTLILTIFKPKDPTIRANFAQFNFLSANITMNMTLGMVITIVNPNYAGFKYQNSISYINYHDTIVGNVPIESQLVPARSEINVTTSADLMVGKLLQNPQFWKDMVHNRMIINFTSTTELPGKAILLKYIKLKAITYCSCDISVNITSNGADSNCKSRIKLFYFGS</sequence>
<dbReference type="AlphaFoldDB" id="G7IKJ1"/>
<dbReference type="STRING" id="3880.G7IKJ1"/>
<dbReference type="EMBL" id="PSQE01000002">
    <property type="protein sequence ID" value="RHN75576.1"/>
    <property type="molecule type" value="Genomic_DNA"/>
</dbReference>
<protein>
    <submittedName>
        <fullName evidence="2 3">Late embryogenesis abundant protein</fullName>
    </submittedName>
</protein>
<dbReference type="PANTHER" id="PTHR31852">
    <property type="entry name" value="LATE EMBRYOGENESIS ABUNDANT (LEA) HYDROXYPROLINE-RICH GLYCOPROTEIN FAMILY"/>
    <property type="match status" value="1"/>
</dbReference>
<keyword evidence="1" id="KW-0472">Membrane</keyword>
<keyword evidence="1" id="KW-0812">Transmembrane</keyword>
<organism evidence="2 5">
    <name type="scientific">Medicago truncatula</name>
    <name type="common">Barrel medic</name>
    <name type="synonym">Medicago tribuloides</name>
    <dbReference type="NCBI Taxonomy" id="3880"/>
    <lineage>
        <taxon>Eukaryota</taxon>
        <taxon>Viridiplantae</taxon>
        <taxon>Streptophyta</taxon>
        <taxon>Embryophyta</taxon>
        <taxon>Tracheophyta</taxon>
        <taxon>Spermatophyta</taxon>
        <taxon>Magnoliopsida</taxon>
        <taxon>eudicotyledons</taxon>
        <taxon>Gunneridae</taxon>
        <taxon>Pentapetalae</taxon>
        <taxon>rosids</taxon>
        <taxon>fabids</taxon>
        <taxon>Fabales</taxon>
        <taxon>Fabaceae</taxon>
        <taxon>Papilionoideae</taxon>
        <taxon>50 kb inversion clade</taxon>
        <taxon>NPAAA clade</taxon>
        <taxon>Hologalegina</taxon>
        <taxon>IRL clade</taxon>
        <taxon>Trifolieae</taxon>
        <taxon>Medicago</taxon>
    </lineage>
</organism>
<name>G7IKJ1_MEDTR</name>
<evidence type="ECO:0000313" key="2">
    <source>
        <dbReference type="EMBL" id="AES67261.1"/>
    </source>
</evidence>
<gene>
    <name evidence="4" type="primary">11414727</name>
    <name evidence="2" type="ordered locus">MTR_2g088610</name>
    <name evidence="3" type="ORF">MtrunA17_Chr2g0322771</name>
</gene>
<keyword evidence="5" id="KW-1185">Reference proteome</keyword>
<feature type="transmembrane region" description="Helical" evidence="1">
    <location>
        <begin position="44"/>
        <end position="66"/>
    </location>
</feature>
<dbReference type="eggNOG" id="ENOG502S1F9">
    <property type="taxonomic scope" value="Eukaryota"/>
</dbReference>
<dbReference type="EnsemblPlants" id="AES67261">
    <property type="protein sequence ID" value="AES67261"/>
    <property type="gene ID" value="MTR_2g088610"/>
</dbReference>
<evidence type="ECO:0000313" key="5">
    <source>
        <dbReference type="Proteomes" id="UP000002051"/>
    </source>
</evidence>